<dbReference type="STRING" id="1801752.A3J61_00280"/>
<sequence length="92" mass="10271">MDDQNNHTNNKQANNTKDLQHKIKAGFYTAIIFAIIVVIWVYTNPMFNKKSLTNGSAGNIITPDIVGQVQSIGQSFSTMWADMVNGVRNLKK</sequence>
<dbReference type="Proteomes" id="UP000179686">
    <property type="component" value="Unassembled WGS sequence"/>
</dbReference>
<organism evidence="2 3">
    <name type="scientific">Candidatus Nomurabacteria bacterium RIFCSPHIGHO2_02_FULL_38_15</name>
    <dbReference type="NCBI Taxonomy" id="1801752"/>
    <lineage>
        <taxon>Bacteria</taxon>
        <taxon>Candidatus Nomuraibacteriota</taxon>
    </lineage>
</organism>
<keyword evidence="1" id="KW-0472">Membrane</keyword>
<feature type="transmembrane region" description="Helical" evidence="1">
    <location>
        <begin position="25"/>
        <end position="43"/>
    </location>
</feature>
<gene>
    <name evidence="2" type="ORF">A3J61_00280</name>
</gene>
<proteinExistence type="predicted"/>
<comment type="caution">
    <text evidence="2">The sequence shown here is derived from an EMBL/GenBank/DDBJ whole genome shotgun (WGS) entry which is preliminary data.</text>
</comment>
<dbReference type="AlphaFoldDB" id="A0A1F6VSH4"/>
<accession>A0A1F6VSH4</accession>
<protein>
    <submittedName>
        <fullName evidence="2">Uncharacterized protein</fullName>
    </submittedName>
</protein>
<evidence type="ECO:0000313" key="3">
    <source>
        <dbReference type="Proteomes" id="UP000179686"/>
    </source>
</evidence>
<name>A0A1F6VSH4_9BACT</name>
<keyword evidence="1" id="KW-1133">Transmembrane helix</keyword>
<reference evidence="2 3" key="1">
    <citation type="journal article" date="2016" name="Nat. Commun.">
        <title>Thousands of microbial genomes shed light on interconnected biogeochemical processes in an aquifer system.</title>
        <authorList>
            <person name="Anantharaman K."/>
            <person name="Brown C.T."/>
            <person name="Hug L.A."/>
            <person name="Sharon I."/>
            <person name="Castelle C.J."/>
            <person name="Probst A.J."/>
            <person name="Thomas B.C."/>
            <person name="Singh A."/>
            <person name="Wilkins M.J."/>
            <person name="Karaoz U."/>
            <person name="Brodie E.L."/>
            <person name="Williams K.H."/>
            <person name="Hubbard S.S."/>
            <person name="Banfield J.F."/>
        </authorList>
    </citation>
    <scope>NUCLEOTIDE SEQUENCE [LARGE SCALE GENOMIC DNA]</scope>
</reference>
<keyword evidence="1" id="KW-0812">Transmembrane</keyword>
<dbReference type="EMBL" id="MFUC01000006">
    <property type="protein sequence ID" value="OGI72405.1"/>
    <property type="molecule type" value="Genomic_DNA"/>
</dbReference>
<evidence type="ECO:0000256" key="1">
    <source>
        <dbReference type="SAM" id="Phobius"/>
    </source>
</evidence>
<evidence type="ECO:0000313" key="2">
    <source>
        <dbReference type="EMBL" id="OGI72405.1"/>
    </source>
</evidence>